<keyword evidence="2" id="KW-0238">DNA-binding</keyword>
<evidence type="ECO:0000259" key="5">
    <source>
        <dbReference type="PROSITE" id="PS50090"/>
    </source>
</evidence>
<proteinExistence type="predicted"/>
<dbReference type="PANTHER" id="PTHR46621">
    <property type="entry name" value="SNRNA-ACTIVATING PROTEIN COMPLEX SUBUNIT 4"/>
    <property type="match status" value="1"/>
</dbReference>
<dbReference type="Pfam" id="PF00249">
    <property type="entry name" value="Myb_DNA-binding"/>
    <property type="match status" value="3"/>
</dbReference>
<dbReference type="EMBL" id="MU069614">
    <property type="protein sequence ID" value="KAF5837495.1"/>
    <property type="molecule type" value="Genomic_DNA"/>
</dbReference>
<dbReference type="Proteomes" id="UP000815325">
    <property type="component" value="Unassembled WGS sequence"/>
</dbReference>
<name>A0ABQ7GSE5_DUNSA</name>
<keyword evidence="4" id="KW-0539">Nucleus</keyword>
<feature type="domain" description="HTH myb-type" evidence="7">
    <location>
        <begin position="1"/>
        <end position="55"/>
    </location>
</feature>
<evidence type="ECO:0000256" key="4">
    <source>
        <dbReference type="ARBA" id="ARBA00023242"/>
    </source>
</evidence>
<protein>
    <submittedName>
        <fullName evidence="8">Homeodomain-like protein</fullName>
    </submittedName>
</protein>
<feature type="domain" description="Myb-like" evidence="5">
    <location>
        <begin position="1"/>
        <end position="51"/>
    </location>
</feature>
<evidence type="ECO:0000313" key="8">
    <source>
        <dbReference type="EMBL" id="KAF5837495.1"/>
    </source>
</evidence>
<keyword evidence="9" id="KW-1185">Reference proteome</keyword>
<dbReference type="InterPro" id="IPR001005">
    <property type="entry name" value="SANT/Myb"/>
</dbReference>
<gene>
    <name evidence="8" type="ORF">DUNSADRAFT_4296</name>
</gene>
<feature type="domain" description="SANT" evidence="6">
    <location>
        <begin position="62"/>
        <end position="99"/>
    </location>
</feature>
<evidence type="ECO:0000256" key="3">
    <source>
        <dbReference type="ARBA" id="ARBA00023163"/>
    </source>
</evidence>
<dbReference type="PROSITE" id="PS51294">
    <property type="entry name" value="HTH_MYB"/>
    <property type="match status" value="2"/>
</dbReference>
<comment type="caution">
    <text evidence="8">The sequence shown here is derived from an EMBL/GenBank/DDBJ whole genome shotgun (WGS) entry which is preliminary data.</text>
</comment>
<dbReference type="PROSITE" id="PS50090">
    <property type="entry name" value="MYB_LIKE"/>
    <property type="match status" value="3"/>
</dbReference>
<dbReference type="PANTHER" id="PTHR46621:SF1">
    <property type="entry name" value="SNRNA-ACTIVATING PROTEIN COMPLEX SUBUNIT 4"/>
    <property type="match status" value="1"/>
</dbReference>
<evidence type="ECO:0000313" key="9">
    <source>
        <dbReference type="Proteomes" id="UP000815325"/>
    </source>
</evidence>
<evidence type="ECO:0000256" key="2">
    <source>
        <dbReference type="ARBA" id="ARBA00023125"/>
    </source>
</evidence>
<keyword evidence="3" id="KW-0804">Transcription</keyword>
<evidence type="ECO:0000259" key="6">
    <source>
        <dbReference type="PROSITE" id="PS51293"/>
    </source>
</evidence>
<dbReference type="SUPFAM" id="SSF46689">
    <property type="entry name" value="Homeodomain-like"/>
    <property type="match status" value="2"/>
</dbReference>
<dbReference type="Gene3D" id="1.10.10.60">
    <property type="entry name" value="Homeodomain-like"/>
    <property type="match status" value="3"/>
</dbReference>
<feature type="domain" description="Myb-like" evidence="5">
    <location>
        <begin position="60"/>
        <end position="105"/>
    </location>
</feature>
<organism evidence="8 9">
    <name type="scientific">Dunaliella salina</name>
    <name type="common">Green alga</name>
    <name type="synonym">Protococcus salinus</name>
    <dbReference type="NCBI Taxonomy" id="3046"/>
    <lineage>
        <taxon>Eukaryota</taxon>
        <taxon>Viridiplantae</taxon>
        <taxon>Chlorophyta</taxon>
        <taxon>core chlorophytes</taxon>
        <taxon>Chlorophyceae</taxon>
        <taxon>CS clade</taxon>
        <taxon>Chlamydomonadales</taxon>
        <taxon>Dunaliellaceae</taxon>
        <taxon>Dunaliella</taxon>
    </lineage>
</organism>
<accession>A0ABQ7GSE5</accession>
<dbReference type="InterPro" id="IPR017884">
    <property type="entry name" value="SANT_dom"/>
</dbReference>
<evidence type="ECO:0000256" key="1">
    <source>
        <dbReference type="ARBA" id="ARBA00023015"/>
    </source>
</evidence>
<feature type="domain" description="Myb-like" evidence="5">
    <location>
        <begin position="106"/>
        <end position="161"/>
    </location>
</feature>
<dbReference type="SMART" id="SM00717">
    <property type="entry name" value="SANT"/>
    <property type="match status" value="3"/>
</dbReference>
<sequence length="244" mass="27998">MKHKNTVWSPEDSKKLEALVARKGRNWQAISLEFHGKYDRHQIRDRWHGQAEMQMFRHLGYWKEDEKERLLEGVELHGLDKWSEVASYVGTRTAKQCRERWQNVISKEVNRGRFTPAEVEALKNAAKTVMQEEGRLVWGKMAKLMPRRTDDQIRRAWQQLQTHGKLHHLVHPLHCHLHHCSSPAPLLLTSTTAPHHHFSPAPLLLTTCSTATCTTCASAPPVSLAPACASYALLLFCQKSHTLQ</sequence>
<dbReference type="InterPro" id="IPR017930">
    <property type="entry name" value="Myb_dom"/>
</dbReference>
<feature type="domain" description="HTH myb-type" evidence="7">
    <location>
        <begin position="62"/>
        <end position="109"/>
    </location>
</feature>
<dbReference type="PROSITE" id="PS51293">
    <property type="entry name" value="SANT"/>
    <property type="match status" value="1"/>
</dbReference>
<dbReference type="InterPro" id="IPR051575">
    <property type="entry name" value="Myb-like_DNA-bd"/>
</dbReference>
<reference evidence="8" key="1">
    <citation type="submission" date="2017-08" db="EMBL/GenBank/DDBJ databases">
        <authorList>
            <person name="Polle J.E."/>
            <person name="Barry K."/>
            <person name="Cushman J."/>
            <person name="Schmutz J."/>
            <person name="Tran D."/>
            <person name="Hathwaick L.T."/>
            <person name="Yim W.C."/>
            <person name="Jenkins J."/>
            <person name="Mckie-Krisberg Z.M."/>
            <person name="Prochnik S."/>
            <person name="Lindquist E."/>
            <person name="Dockter R.B."/>
            <person name="Adam C."/>
            <person name="Molina H."/>
            <person name="Bunkerborg J."/>
            <person name="Jin E."/>
            <person name="Buchheim M."/>
            <person name="Magnuson J."/>
        </authorList>
    </citation>
    <scope>NUCLEOTIDE SEQUENCE</scope>
    <source>
        <strain evidence="8">CCAP 19/18</strain>
    </source>
</reference>
<dbReference type="CDD" id="cd00167">
    <property type="entry name" value="SANT"/>
    <property type="match status" value="2"/>
</dbReference>
<evidence type="ECO:0000259" key="7">
    <source>
        <dbReference type="PROSITE" id="PS51294"/>
    </source>
</evidence>
<dbReference type="InterPro" id="IPR009057">
    <property type="entry name" value="Homeodomain-like_sf"/>
</dbReference>
<keyword evidence="1" id="KW-0805">Transcription regulation</keyword>